<dbReference type="AlphaFoldDB" id="A0A2G5SF63"/>
<feature type="region of interest" description="Disordered" evidence="1">
    <location>
        <begin position="104"/>
        <end position="167"/>
    </location>
</feature>
<evidence type="ECO:0000256" key="1">
    <source>
        <dbReference type="SAM" id="MobiDB-lite"/>
    </source>
</evidence>
<proteinExistence type="predicted"/>
<sequence length="167" mass="18552">MEYGIRKDLSERRDEEVNEKLSDAKVEEYRRNLLEPLKSEPITVVGEVAKNINQIVLYEDKQQSTNEKMKIPETPKDERKPKVINNPEHVKEYTIVVVTKEIHVPTPSSTSPSAPPPASVSLSASPPPPTVSPSLPTPPSASPSSPPLSSSSSTKPEPWQYSRYHSK</sequence>
<organism evidence="2 3">
    <name type="scientific">Caenorhabditis nigoni</name>
    <dbReference type="NCBI Taxonomy" id="1611254"/>
    <lineage>
        <taxon>Eukaryota</taxon>
        <taxon>Metazoa</taxon>
        <taxon>Ecdysozoa</taxon>
        <taxon>Nematoda</taxon>
        <taxon>Chromadorea</taxon>
        <taxon>Rhabditida</taxon>
        <taxon>Rhabditina</taxon>
        <taxon>Rhabditomorpha</taxon>
        <taxon>Rhabditoidea</taxon>
        <taxon>Rhabditidae</taxon>
        <taxon>Peloderinae</taxon>
        <taxon>Caenorhabditis</taxon>
    </lineage>
</organism>
<feature type="region of interest" description="Disordered" evidence="1">
    <location>
        <begin position="59"/>
        <end position="87"/>
    </location>
</feature>
<evidence type="ECO:0000313" key="2">
    <source>
        <dbReference type="EMBL" id="PIC13690.1"/>
    </source>
</evidence>
<evidence type="ECO:0000313" key="3">
    <source>
        <dbReference type="Proteomes" id="UP000230233"/>
    </source>
</evidence>
<feature type="region of interest" description="Disordered" evidence="1">
    <location>
        <begin position="1"/>
        <end position="20"/>
    </location>
</feature>
<gene>
    <name evidence="2" type="ORF">B9Z55_027556</name>
</gene>
<feature type="compositionally biased region" description="Basic and acidic residues" evidence="1">
    <location>
        <begin position="59"/>
        <end position="81"/>
    </location>
</feature>
<comment type="caution">
    <text evidence="2">The sequence shown here is derived from an EMBL/GenBank/DDBJ whole genome shotgun (WGS) entry which is preliminary data.</text>
</comment>
<keyword evidence="3" id="KW-1185">Reference proteome</keyword>
<accession>A0A2G5SF63</accession>
<reference evidence="3" key="1">
    <citation type="submission" date="2017-10" db="EMBL/GenBank/DDBJ databases">
        <title>Rapid genome shrinkage in a self-fertile nematode reveals novel sperm competition proteins.</title>
        <authorList>
            <person name="Yin D."/>
            <person name="Schwarz E.M."/>
            <person name="Thomas C.G."/>
            <person name="Felde R.L."/>
            <person name="Korf I.F."/>
            <person name="Cutter A.D."/>
            <person name="Schartner C.M."/>
            <person name="Ralston E.J."/>
            <person name="Meyer B.J."/>
            <person name="Haag E.S."/>
        </authorList>
    </citation>
    <scope>NUCLEOTIDE SEQUENCE [LARGE SCALE GENOMIC DNA]</scope>
    <source>
        <strain evidence="3">JU1422</strain>
    </source>
</reference>
<protein>
    <submittedName>
        <fullName evidence="2">Uncharacterized protein</fullName>
    </submittedName>
</protein>
<dbReference type="Proteomes" id="UP000230233">
    <property type="component" value="Unassembled WGS sequence"/>
</dbReference>
<name>A0A2G5SF63_9PELO</name>
<dbReference type="EMBL" id="PDUG01000011">
    <property type="protein sequence ID" value="PIC13690.1"/>
    <property type="molecule type" value="Genomic_DNA"/>
</dbReference>
<feature type="compositionally biased region" description="Pro residues" evidence="1">
    <location>
        <begin position="125"/>
        <end position="146"/>
    </location>
</feature>